<keyword evidence="3" id="KW-0479">Metal-binding</keyword>
<dbReference type="PRINTS" id="PR00359">
    <property type="entry name" value="BP450"/>
</dbReference>
<organism evidence="7 8">
    <name type="scientific">Nocardia acididurans</name>
    <dbReference type="NCBI Taxonomy" id="2802282"/>
    <lineage>
        <taxon>Bacteria</taxon>
        <taxon>Bacillati</taxon>
        <taxon>Actinomycetota</taxon>
        <taxon>Actinomycetes</taxon>
        <taxon>Mycobacteriales</taxon>
        <taxon>Nocardiaceae</taxon>
        <taxon>Nocardia</taxon>
    </lineage>
</organism>
<comment type="similarity">
    <text evidence="1">Belongs to the cytochrome P450 family.</text>
</comment>
<protein>
    <submittedName>
        <fullName evidence="7">Cytochrome P450</fullName>
    </submittedName>
</protein>
<dbReference type="RefSeq" id="WP_201953904.1">
    <property type="nucleotide sequence ID" value="NZ_JAERRJ010000012.1"/>
</dbReference>
<dbReference type="InterPro" id="IPR001128">
    <property type="entry name" value="Cyt_P450"/>
</dbReference>
<evidence type="ECO:0000313" key="7">
    <source>
        <dbReference type="EMBL" id="MBL1078470.1"/>
    </source>
</evidence>
<comment type="caution">
    <text evidence="7">The sequence shown here is derived from an EMBL/GenBank/DDBJ whole genome shotgun (WGS) entry which is preliminary data.</text>
</comment>
<accession>A0ABS1MCS8</accession>
<dbReference type="Proteomes" id="UP000602198">
    <property type="component" value="Unassembled WGS sequence"/>
</dbReference>
<reference evidence="7 8" key="1">
    <citation type="submission" date="2021-01" db="EMBL/GenBank/DDBJ databases">
        <title>WGS of actinomycetes isolated from Thailand.</title>
        <authorList>
            <person name="Thawai C."/>
        </authorList>
    </citation>
    <scope>NUCLEOTIDE SEQUENCE [LARGE SCALE GENOMIC DNA]</scope>
    <source>
        <strain evidence="7 8">LPG 2</strain>
    </source>
</reference>
<evidence type="ECO:0000256" key="6">
    <source>
        <dbReference type="ARBA" id="ARBA00023033"/>
    </source>
</evidence>
<dbReference type="Gene3D" id="1.10.630.10">
    <property type="entry name" value="Cytochrome P450"/>
    <property type="match status" value="1"/>
</dbReference>
<evidence type="ECO:0000256" key="3">
    <source>
        <dbReference type="ARBA" id="ARBA00022723"/>
    </source>
</evidence>
<keyword evidence="2" id="KW-0349">Heme</keyword>
<evidence type="ECO:0000256" key="4">
    <source>
        <dbReference type="ARBA" id="ARBA00023002"/>
    </source>
</evidence>
<sequence length="385" mass="41899">MTLFDQEFARDPWAALAELRADGGVHRVPTPDGPPAWLVTRYRDVRAGLGDDRLSTNLKYARGEDYRGFAVPAPLDVFQSSEADVLGRLRGAVAGELQPRRMREWSAQALAAITAPWDGLDGELDFVERVAVPIPAVVLGELLGLPEESRKLLSEWADTTLRAGAAPRARDTLTMMGQILHGAIAHARREPGDTMLGRLADSGLTDGELTGLLFYLLFVWYEVLVDLISGAVLEFSVDPGHREVFAALPDQRVAVDELLRYLSPQVLAGPRFAVCDMDIGGHRVAAGETVLLCLASANHDAEVFDRPDSLDLRRITNPHIALGHGAHACVGTGLLHPIVAAVLTELTKRWPGLTVRAEKQALPWRSGFRHRGPLTLPVMMGCSDV</sequence>
<evidence type="ECO:0000256" key="5">
    <source>
        <dbReference type="ARBA" id="ARBA00023004"/>
    </source>
</evidence>
<keyword evidence="4" id="KW-0560">Oxidoreductase</keyword>
<proteinExistence type="inferred from homology"/>
<dbReference type="PANTHER" id="PTHR46696">
    <property type="entry name" value="P450, PUTATIVE (EUROFUNG)-RELATED"/>
    <property type="match status" value="1"/>
</dbReference>
<dbReference type="InterPro" id="IPR002397">
    <property type="entry name" value="Cyt_P450_B"/>
</dbReference>
<evidence type="ECO:0000313" key="8">
    <source>
        <dbReference type="Proteomes" id="UP000602198"/>
    </source>
</evidence>
<dbReference type="EMBL" id="JAERRJ010000012">
    <property type="protein sequence ID" value="MBL1078470.1"/>
    <property type="molecule type" value="Genomic_DNA"/>
</dbReference>
<gene>
    <name evidence="7" type="ORF">JK358_29090</name>
</gene>
<dbReference type="SUPFAM" id="SSF48264">
    <property type="entry name" value="Cytochrome P450"/>
    <property type="match status" value="1"/>
</dbReference>
<evidence type="ECO:0000256" key="2">
    <source>
        <dbReference type="ARBA" id="ARBA00022617"/>
    </source>
</evidence>
<evidence type="ECO:0000256" key="1">
    <source>
        <dbReference type="ARBA" id="ARBA00010617"/>
    </source>
</evidence>
<dbReference type="PANTHER" id="PTHR46696:SF1">
    <property type="entry name" value="CYTOCHROME P450 YJIB-RELATED"/>
    <property type="match status" value="1"/>
</dbReference>
<name>A0ABS1MCS8_9NOCA</name>
<dbReference type="InterPro" id="IPR036396">
    <property type="entry name" value="Cyt_P450_sf"/>
</dbReference>
<keyword evidence="8" id="KW-1185">Reference proteome</keyword>
<keyword evidence="5" id="KW-0408">Iron</keyword>
<keyword evidence="6" id="KW-0503">Monooxygenase</keyword>
<dbReference type="Pfam" id="PF00067">
    <property type="entry name" value="p450"/>
    <property type="match status" value="1"/>
</dbReference>